<keyword evidence="4" id="KW-0813">Transport</keyword>
<feature type="compositionally biased region" description="Low complexity" evidence="9">
    <location>
        <begin position="7"/>
        <end position="31"/>
    </location>
</feature>
<evidence type="ECO:0000256" key="3">
    <source>
        <dbReference type="ARBA" id="ARBA00020976"/>
    </source>
</evidence>
<proteinExistence type="inferred from homology"/>
<accession>D3BE20</accession>
<evidence type="ECO:0000313" key="13">
    <source>
        <dbReference type="Proteomes" id="UP000001396"/>
    </source>
</evidence>
<dbReference type="PANTHER" id="PTHR13302:SF8">
    <property type="entry name" value="CONSERVED OLIGOMERIC GOLGI COMPLEX SUBUNIT 3"/>
    <property type="match status" value="1"/>
</dbReference>
<evidence type="ECO:0000256" key="9">
    <source>
        <dbReference type="SAM" id="MobiDB-lite"/>
    </source>
</evidence>
<gene>
    <name evidence="12" type="primary">cog3</name>
    <name evidence="12" type="ORF">PPL_06973</name>
</gene>
<dbReference type="Proteomes" id="UP000001396">
    <property type="component" value="Unassembled WGS sequence"/>
</dbReference>
<dbReference type="GO" id="GO:0006891">
    <property type="term" value="P:intra-Golgi vesicle-mediated transport"/>
    <property type="evidence" value="ECO:0007669"/>
    <property type="project" value="TreeGrafter"/>
</dbReference>
<protein>
    <recommendedName>
        <fullName evidence="3">Conserved oligomeric Golgi complex subunit 3</fullName>
    </recommendedName>
    <alternativeName>
        <fullName evidence="8">Component of oligomeric Golgi complex 3</fullName>
    </alternativeName>
</protein>
<keyword evidence="13" id="KW-1185">Reference proteome</keyword>
<dbReference type="GO" id="GO:0017119">
    <property type="term" value="C:Golgi transport complex"/>
    <property type="evidence" value="ECO:0007669"/>
    <property type="project" value="TreeGrafter"/>
</dbReference>
<evidence type="ECO:0000256" key="4">
    <source>
        <dbReference type="ARBA" id="ARBA00022448"/>
    </source>
</evidence>
<evidence type="ECO:0000313" key="12">
    <source>
        <dbReference type="EMBL" id="EFA80151.1"/>
    </source>
</evidence>
<keyword evidence="6" id="KW-0333">Golgi apparatus</keyword>
<feature type="domain" description="Conserved oligomeric Golgi complex subunit 3 C-terminal" evidence="11">
    <location>
        <begin position="314"/>
        <end position="623"/>
    </location>
</feature>
<evidence type="ECO:0000256" key="5">
    <source>
        <dbReference type="ARBA" id="ARBA00022927"/>
    </source>
</evidence>
<evidence type="ECO:0000256" key="7">
    <source>
        <dbReference type="ARBA" id="ARBA00023136"/>
    </source>
</evidence>
<dbReference type="InterPro" id="IPR007265">
    <property type="entry name" value="COG_su3"/>
</dbReference>
<dbReference type="InterPro" id="IPR048320">
    <property type="entry name" value="COG3_N"/>
</dbReference>
<dbReference type="Pfam" id="PF04136">
    <property type="entry name" value="COG3_N"/>
    <property type="match status" value="1"/>
</dbReference>
<dbReference type="GO" id="GO:0000139">
    <property type="term" value="C:Golgi membrane"/>
    <property type="evidence" value="ECO:0007669"/>
    <property type="project" value="UniProtKB-SubCell"/>
</dbReference>
<evidence type="ECO:0000256" key="2">
    <source>
        <dbReference type="ARBA" id="ARBA00009936"/>
    </source>
</evidence>
<comment type="subcellular location">
    <subcellularLocation>
        <location evidence="1">Golgi apparatus membrane</location>
        <topology evidence="1">Peripheral membrane protein</topology>
    </subcellularLocation>
</comment>
<dbReference type="GO" id="GO:0005801">
    <property type="term" value="C:cis-Golgi network"/>
    <property type="evidence" value="ECO:0007669"/>
    <property type="project" value="InterPro"/>
</dbReference>
<dbReference type="InterPro" id="IPR048685">
    <property type="entry name" value="COG3_C"/>
</dbReference>
<dbReference type="FunCoup" id="D3BE20">
    <property type="interactions" value="681"/>
</dbReference>
<dbReference type="RefSeq" id="XP_020432271.1">
    <property type="nucleotide sequence ID" value="XM_020577823.1"/>
</dbReference>
<dbReference type="Pfam" id="PF20671">
    <property type="entry name" value="COG3_C"/>
    <property type="match status" value="1"/>
</dbReference>
<keyword evidence="7" id="KW-0472">Membrane</keyword>
<comment type="caution">
    <text evidence="12">The sequence shown here is derived from an EMBL/GenBank/DDBJ whole genome shotgun (WGS) entry which is preliminary data.</text>
</comment>
<evidence type="ECO:0000259" key="11">
    <source>
        <dbReference type="Pfam" id="PF20671"/>
    </source>
</evidence>
<evidence type="ECO:0000256" key="1">
    <source>
        <dbReference type="ARBA" id="ARBA00004395"/>
    </source>
</evidence>
<reference evidence="12 13" key="1">
    <citation type="journal article" date="2011" name="Genome Res.">
        <title>Phylogeny-wide analysis of social amoeba genomes highlights ancient origins for complex intercellular communication.</title>
        <authorList>
            <person name="Heidel A.J."/>
            <person name="Lawal H.M."/>
            <person name="Felder M."/>
            <person name="Schilde C."/>
            <person name="Helps N.R."/>
            <person name="Tunggal B."/>
            <person name="Rivero F."/>
            <person name="John U."/>
            <person name="Schleicher M."/>
            <person name="Eichinger L."/>
            <person name="Platzer M."/>
            <person name="Noegel A.A."/>
            <person name="Schaap P."/>
            <person name="Gloeckner G."/>
        </authorList>
    </citation>
    <scope>NUCLEOTIDE SEQUENCE [LARGE SCALE GENOMIC DNA]</scope>
    <source>
        <strain evidence="13">ATCC 26659 / Pp 5 / PN500</strain>
    </source>
</reference>
<dbReference type="AlphaFoldDB" id="D3BE20"/>
<dbReference type="EMBL" id="ADBJ01000031">
    <property type="protein sequence ID" value="EFA80151.1"/>
    <property type="molecule type" value="Genomic_DNA"/>
</dbReference>
<dbReference type="PANTHER" id="PTHR13302">
    <property type="entry name" value="CONSERVED OLIGOMERIC GOLGI COMPLEX COMPONENT 3"/>
    <property type="match status" value="1"/>
</dbReference>
<dbReference type="SUPFAM" id="SSF74788">
    <property type="entry name" value="Cullin repeat-like"/>
    <property type="match status" value="1"/>
</dbReference>
<comment type="similarity">
    <text evidence="2">Belongs to the COG3 family.</text>
</comment>
<evidence type="ECO:0000259" key="10">
    <source>
        <dbReference type="Pfam" id="PF04136"/>
    </source>
</evidence>
<feature type="region of interest" description="Disordered" evidence="9">
    <location>
        <begin position="820"/>
        <end position="864"/>
    </location>
</feature>
<dbReference type="GO" id="GO:0007030">
    <property type="term" value="P:Golgi organization"/>
    <property type="evidence" value="ECO:0007669"/>
    <property type="project" value="TreeGrafter"/>
</dbReference>
<dbReference type="STRING" id="670386.D3BE20"/>
<dbReference type="OMA" id="DEFELWG"/>
<feature type="region of interest" description="Disordered" evidence="9">
    <location>
        <begin position="77"/>
        <end position="116"/>
    </location>
</feature>
<dbReference type="GO" id="GO:0006886">
    <property type="term" value="P:intracellular protein transport"/>
    <property type="evidence" value="ECO:0007669"/>
    <property type="project" value="InterPro"/>
</dbReference>
<feature type="region of interest" description="Disordered" evidence="9">
    <location>
        <begin position="1"/>
        <end position="32"/>
    </location>
</feature>
<keyword evidence="5" id="KW-0653">Protein transport</keyword>
<feature type="compositionally biased region" description="Low complexity" evidence="9">
    <location>
        <begin position="89"/>
        <end position="116"/>
    </location>
</feature>
<organism evidence="12 13">
    <name type="scientific">Heterostelium pallidum (strain ATCC 26659 / Pp 5 / PN500)</name>
    <name type="common">Cellular slime mold</name>
    <name type="synonym">Polysphondylium pallidum</name>
    <dbReference type="NCBI Taxonomy" id="670386"/>
    <lineage>
        <taxon>Eukaryota</taxon>
        <taxon>Amoebozoa</taxon>
        <taxon>Evosea</taxon>
        <taxon>Eumycetozoa</taxon>
        <taxon>Dictyostelia</taxon>
        <taxon>Acytosteliales</taxon>
        <taxon>Acytosteliaceae</taxon>
        <taxon>Heterostelium</taxon>
    </lineage>
</organism>
<feature type="compositionally biased region" description="Low complexity" evidence="9">
    <location>
        <begin position="820"/>
        <end position="847"/>
    </location>
</feature>
<feature type="domain" description="Conserved oligomeric Golgi complex subunit 3 N-terminal" evidence="10">
    <location>
        <begin position="151"/>
        <end position="292"/>
    </location>
</feature>
<evidence type="ECO:0000256" key="8">
    <source>
        <dbReference type="ARBA" id="ARBA00031339"/>
    </source>
</evidence>
<dbReference type="InParanoid" id="D3BE20"/>
<dbReference type="InterPro" id="IPR016159">
    <property type="entry name" value="Cullin_repeat-like_dom_sf"/>
</dbReference>
<dbReference type="GeneID" id="31362454"/>
<name>D3BE20_HETP5</name>
<evidence type="ECO:0000256" key="6">
    <source>
        <dbReference type="ARBA" id="ARBA00023034"/>
    </source>
</evidence>
<sequence length="864" mass="98924">MSTPILSGHTRSSSGSSPNTTATTANSNTSHFDVSQWEKKSKLSIDQTLLLNNLQTFIISERPLPQKQQELLEQKRLKEAAEESEQQEKQQQQQQQANESSLESESGTTTGSLKSTTQLPDKAIDSLADFYDWLKLIEKTSTHLHQYEWFLETIVSYGQGTDELQAQVQDCETLINSIQTDYFTLTKKTSQLHDSCEKFFKEELRLRYIVHTIHEKLRYYLELDQSTKKFNSSSFTVTDPNFMSSLETLEDCIQFMKKNVNFQGTSKYVLQYTLLFQRALGLIKDYISASFKIITKEILTSMKDIDSDFQISNIKFRAFAPKLRPLCLELEKRAVGQYVSYIRDCHSIYFKNRKLILTPIITLKLQELTKSLYDTTPGNTNNANVPSLVQNLCIYMVQIFENEYQIYIDFFDKQTANFNELLDEYAQQLYDTVRPVYIHIHSFEELCNLAHLIRNEILDDIIEQSTRYCNGLRLAVQRMLQDIQERLLFLIQTFIRDEIRTFSPSPADIDYPNHITKLSASGEASPKSMYSLWYPTLEKTLTCLSKLYLVVDTKIFEGLAQEAVEACTYTLIKASSLIATKQDNPFAITDSQLFLIKYFIVLREQITPFDINFVIIEKIVDFPNLKHALSTMYNYGSLFALSTNNPIYNVIASAANPRVTNTSIDSKKDLEKELKLVIESFILSTSNYTIDPLLTILTKISVYLNQSSRDNSNVVNSSLSQQPFAEPMRINETIKEVVKRIETYLPEIIARMKVYLSNMTQNLLMKPIRTNIADGFDQINQYAKRYYNEEQIKSMQLLSSEDLKTLLDKVIPIQLSIKTSTSGSNINSSSSSSLSRSSSTSSLTNAPTTPPLSIPVVDEPLPHQ</sequence>